<reference evidence="2" key="1">
    <citation type="journal article" date="2020" name="Nature">
        <title>Giant virus diversity and host interactions through global metagenomics.</title>
        <authorList>
            <person name="Schulz F."/>
            <person name="Roux S."/>
            <person name="Paez-Espino D."/>
            <person name="Jungbluth S."/>
            <person name="Walsh D.A."/>
            <person name="Denef V.J."/>
            <person name="McMahon K.D."/>
            <person name="Konstantinidis K.T."/>
            <person name="Eloe-Fadrosh E.A."/>
            <person name="Kyrpides N.C."/>
            <person name="Woyke T."/>
        </authorList>
    </citation>
    <scope>NUCLEOTIDE SEQUENCE</scope>
    <source>
        <strain evidence="2">GVMAG-M-3300023174-137</strain>
    </source>
</reference>
<dbReference type="AlphaFoldDB" id="A0A6C0DE16"/>
<organism evidence="2">
    <name type="scientific">viral metagenome</name>
    <dbReference type="NCBI Taxonomy" id="1070528"/>
    <lineage>
        <taxon>unclassified sequences</taxon>
        <taxon>metagenomes</taxon>
        <taxon>organismal metagenomes</taxon>
    </lineage>
</organism>
<dbReference type="EMBL" id="MN739582">
    <property type="protein sequence ID" value="QHT14424.1"/>
    <property type="molecule type" value="Genomic_DNA"/>
</dbReference>
<keyword evidence="1" id="KW-0812">Transmembrane</keyword>
<proteinExistence type="predicted"/>
<evidence type="ECO:0000313" key="2">
    <source>
        <dbReference type="EMBL" id="QHT14424.1"/>
    </source>
</evidence>
<evidence type="ECO:0000256" key="1">
    <source>
        <dbReference type="SAM" id="Phobius"/>
    </source>
</evidence>
<keyword evidence="1" id="KW-0472">Membrane</keyword>
<protein>
    <submittedName>
        <fullName evidence="2">Uncharacterized protein</fullName>
    </submittedName>
</protein>
<feature type="transmembrane region" description="Helical" evidence="1">
    <location>
        <begin position="6"/>
        <end position="26"/>
    </location>
</feature>
<accession>A0A6C0DE16</accession>
<feature type="transmembrane region" description="Helical" evidence="1">
    <location>
        <begin position="38"/>
        <end position="57"/>
    </location>
</feature>
<sequence length="66" mass="7940">MDINIIAILILSMAIILWRVCIYGLYRGVKYHITKDRAGLRIAMYFLMLVLIFFTLYDYPDIFQRF</sequence>
<name>A0A6C0DE16_9ZZZZ</name>
<keyword evidence="1" id="KW-1133">Transmembrane helix</keyword>